<dbReference type="EMBL" id="RAPO01000003">
    <property type="protein sequence ID" value="RKD93867.1"/>
    <property type="molecule type" value="Genomic_DNA"/>
</dbReference>
<gene>
    <name evidence="1" type="ORF">ATJ93_3502</name>
</gene>
<evidence type="ECO:0000313" key="2">
    <source>
        <dbReference type="Proteomes" id="UP000283805"/>
    </source>
</evidence>
<reference evidence="1 2" key="1">
    <citation type="submission" date="2018-09" db="EMBL/GenBank/DDBJ databases">
        <title>Genomic Encyclopedia of Archaeal and Bacterial Type Strains, Phase II (KMG-II): from individual species to whole genera.</title>
        <authorList>
            <person name="Goeker M."/>
        </authorList>
    </citation>
    <scope>NUCLEOTIDE SEQUENCE [LARGE SCALE GENOMIC DNA]</scope>
    <source>
        <strain evidence="1 2">DSM 13151</strain>
    </source>
</reference>
<dbReference type="AlphaFoldDB" id="A0A3R7DC66"/>
<organism evidence="1 2">
    <name type="scientific">Halopiger aswanensis</name>
    <dbReference type="NCBI Taxonomy" id="148449"/>
    <lineage>
        <taxon>Archaea</taxon>
        <taxon>Methanobacteriati</taxon>
        <taxon>Methanobacteriota</taxon>
        <taxon>Stenosarchaea group</taxon>
        <taxon>Halobacteria</taxon>
        <taxon>Halobacteriales</taxon>
        <taxon>Natrialbaceae</taxon>
        <taxon>Halopiger</taxon>
    </lineage>
</organism>
<dbReference type="Proteomes" id="UP000283805">
    <property type="component" value="Unassembled WGS sequence"/>
</dbReference>
<name>A0A3R7DC66_9EURY</name>
<evidence type="ECO:0000313" key="1">
    <source>
        <dbReference type="EMBL" id="RKD93867.1"/>
    </source>
</evidence>
<proteinExistence type="predicted"/>
<dbReference type="OrthoDB" id="377187at2157"/>
<keyword evidence="2" id="KW-1185">Reference proteome</keyword>
<accession>A0A3R7DC66</accession>
<sequence>MTDDSEQRVDPTHELVVRTAALEGDDRSLAMAAIDAAAVSADRCRLRLDDETFAAEYPARTARLRDAFECVRTDGSLATYRASATDDALEIVRSLLTVPSWHGHVALETVRLERDGVPFLYYNPDHRRFDLDGDAAPTAIDAVATALEEEPAGIVSTEPRQWTADGASFELVGGSLCYETDGPLGTSSRACFRCSRLAGIDVDADRQRIFLDWTDPPDAPRPIAAIGKFLEGLGPERPTTMHVDTRDGLETAREGLTDLLEAIEE</sequence>
<comment type="caution">
    <text evidence="1">The sequence shown here is derived from an EMBL/GenBank/DDBJ whole genome shotgun (WGS) entry which is preliminary data.</text>
</comment>
<dbReference type="RefSeq" id="WP_120245852.1">
    <property type="nucleotide sequence ID" value="NZ_RAPO01000003.1"/>
</dbReference>
<protein>
    <submittedName>
        <fullName evidence="1">Uncharacterized protein</fullName>
    </submittedName>
</protein>